<protein>
    <recommendedName>
        <fullName evidence="2 5">Beta-lactamase</fullName>
        <ecNumber evidence="2 5">3.5.2.6</ecNumber>
    </recommendedName>
</protein>
<dbReference type="GO" id="GO:0008800">
    <property type="term" value="F:beta-lactamase activity"/>
    <property type="evidence" value="ECO:0007669"/>
    <property type="project" value="UniProtKB-UniRule"/>
</dbReference>
<dbReference type="Proteomes" id="UP000054314">
    <property type="component" value="Unassembled WGS sequence"/>
</dbReference>
<keyword evidence="4 5" id="KW-0046">Antibiotic resistance</keyword>
<dbReference type="InterPro" id="IPR023650">
    <property type="entry name" value="Beta-lactam_class-A_AS"/>
</dbReference>
<dbReference type="PANTHER" id="PTHR35333">
    <property type="entry name" value="BETA-LACTAMASE"/>
    <property type="match status" value="1"/>
</dbReference>
<sequence length="299" mass="31361">MLLLGLVLALPGCRSAAPEPETVPEASLTETPETLTEQPDVSAELQRLEEEFDARVGVSAVDTGTGTTVEHRAQERFGFASTLKLFAAAELLRQVPVDQRDARVTWTQEDVRAAGYSPTAGQHVADGLTLAELAEAAVRESDNTAMNLVLRALGGPEGMERALADLGDSTTRVVDVEPGINDADLASGANTTTPRAFTANLRALLEPQNLREEDLALLLDWMTGNATGDALVRAGAPAGWVVTDKSGGAGGIRNDVAVVLPPGRDPVLVTILTEKRAPGAAYDDALVSRTAATVLSAFE</sequence>
<keyword evidence="9" id="KW-1185">Reference proteome</keyword>
<evidence type="ECO:0000256" key="2">
    <source>
        <dbReference type="ARBA" id="ARBA00012865"/>
    </source>
</evidence>
<gene>
    <name evidence="8" type="ORF">N869_00445</name>
</gene>
<comment type="catalytic activity">
    <reaction evidence="5">
        <text>a beta-lactam + H2O = a substituted beta-amino acid</text>
        <dbReference type="Rhea" id="RHEA:20401"/>
        <dbReference type="ChEBI" id="CHEBI:15377"/>
        <dbReference type="ChEBI" id="CHEBI:35627"/>
        <dbReference type="ChEBI" id="CHEBI:140347"/>
        <dbReference type="EC" id="3.5.2.6"/>
    </reaction>
</comment>
<dbReference type="PANTHER" id="PTHR35333:SF3">
    <property type="entry name" value="BETA-LACTAMASE-TYPE TRANSPEPTIDASE FOLD CONTAINING PROTEIN"/>
    <property type="match status" value="1"/>
</dbReference>
<dbReference type="PRINTS" id="PR00118">
    <property type="entry name" value="BLACTAMASEA"/>
</dbReference>
<evidence type="ECO:0000313" key="9">
    <source>
        <dbReference type="Proteomes" id="UP000054314"/>
    </source>
</evidence>
<proteinExistence type="inferred from homology"/>
<dbReference type="AlphaFoldDB" id="A0A0A0C0J0"/>
<evidence type="ECO:0000256" key="6">
    <source>
        <dbReference type="SAM" id="MobiDB-lite"/>
    </source>
</evidence>
<evidence type="ECO:0000256" key="5">
    <source>
        <dbReference type="RuleBase" id="RU361140"/>
    </source>
</evidence>
<comment type="similarity">
    <text evidence="1 5">Belongs to the class-A beta-lactamase family.</text>
</comment>
<dbReference type="SUPFAM" id="SSF56601">
    <property type="entry name" value="beta-lactamase/transpeptidase-like"/>
    <property type="match status" value="1"/>
</dbReference>
<reference evidence="8 9" key="1">
    <citation type="submission" date="2013-08" db="EMBL/GenBank/DDBJ databases">
        <title>Genome sequencing of Cellulomonas bogoriensis 69B4.</title>
        <authorList>
            <person name="Chen F."/>
            <person name="Li Y."/>
            <person name="Wang G."/>
        </authorList>
    </citation>
    <scope>NUCLEOTIDE SEQUENCE [LARGE SCALE GENOMIC DNA]</scope>
    <source>
        <strain evidence="8 9">69B4</strain>
    </source>
</reference>
<dbReference type="InterPro" id="IPR000871">
    <property type="entry name" value="Beta-lactam_class-A"/>
</dbReference>
<feature type="domain" description="Beta-lactamase class A catalytic" evidence="7">
    <location>
        <begin position="57"/>
        <end position="273"/>
    </location>
</feature>
<dbReference type="EMBL" id="AXCZ01000080">
    <property type="protein sequence ID" value="KGM12939.1"/>
    <property type="molecule type" value="Genomic_DNA"/>
</dbReference>
<dbReference type="InterPro" id="IPR012338">
    <property type="entry name" value="Beta-lactam/transpept-like"/>
</dbReference>
<organism evidence="8 9">
    <name type="scientific">Cellulomonas bogoriensis 69B4 = DSM 16987</name>
    <dbReference type="NCBI Taxonomy" id="1386082"/>
    <lineage>
        <taxon>Bacteria</taxon>
        <taxon>Bacillati</taxon>
        <taxon>Actinomycetota</taxon>
        <taxon>Actinomycetes</taxon>
        <taxon>Micrococcales</taxon>
        <taxon>Cellulomonadaceae</taxon>
        <taxon>Cellulomonas</taxon>
    </lineage>
</organism>
<dbReference type="NCBIfam" id="NF033103">
    <property type="entry name" value="bla_class_A"/>
    <property type="match status" value="1"/>
</dbReference>
<dbReference type="InterPro" id="IPR045155">
    <property type="entry name" value="Beta-lactam_cat"/>
</dbReference>
<dbReference type="Pfam" id="PF13354">
    <property type="entry name" value="Beta-lactamase2"/>
    <property type="match status" value="1"/>
</dbReference>
<name>A0A0A0C0J0_9CELL</name>
<evidence type="ECO:0000256" key="3">
    <source>
        <dbReference type="ARBA" id="ARBA00022801"/>
    </source>
</evidence>
<comment type="caution">
    <text evidence="8">The sequence shown here is derived from an EMBL/GenBank/DDBJ whole genome shotgun (WGS) entry which is preliminary data.</text>
</comment>
<dbReference type="EC" id="3.5.2.6" evidence="2 5"/>
<keyword evidence="3 5" id="KW-0378">Hydrolase</keyword>
<evidence type="ECO:0000256" key="4">
    <source>
        <dbReference type="ARBA" id="ARBA00023251"/>
    </source>
</evidence>
<evidence type="ECO:0000259" key="7">
    <source>
        <dbReference type="Pfam" id="PF13354"/>
    </source>
</evidence>
<dbReference type="PROSITE" id="PS00146">
    <property type="entry name" value="BETA_LACTAMASE_A"/>
    <property type="match status" value="1"/>
</dbReference>
<accession>A0A0A0C0J0</accession>
<dbReference type="Gene3D" id="3.40.710.10">
    <property type="entry name" value="DD-peptidase/beta-lactamase superfamily"/>
    <property type="match status" value="1"/>
</dbReference>
<feature type="region of interest" description="Disordered" evidence="6">
    <location>
        <begin position="15"/>
        <end position="34"/>
    </location>
</feature>
<feature type="compositionally biased region" description="Low complexity" evidence="6">
    <location>
        <begin position="24"/>
        <end position="34"/>
    </location>
</feature>
<evidence type="ECO:0000313" key="8">
    <source>
        <dbReference type="EMBL" id="KGM12939.1"/>
    </source>
</evidence>
<dbReference type="GO" id="GO:0046677">
    <property type="term" value="P:response to antibiotic"/>
    <property type="evidence" value="ECO:0007669"/>
    <property type="project" value="UniProtKB-UniRule"/>
</dbReference>
<evidence type="ECO:0000256" key="1">
    <source>
        <dbReference type="ARBA" id="ARBA00009009"/>
    </source>
</evidence>
<dbReference type="GO" id="GO:0030655">
    <property type="term" value="P:beta-lactam antibiotic catabolic process"/>
    <property type="evidence" value="ECO:0007669"/>
    <property type="project" value="InterPro"/>
</dbReference>